<name>A0AA37MBI4_9HYPH</name>
<dbReference type="Proteomes" id="UP001055108">
    <property type="component" value="Unassembled WGS sequence"/>
</dbReference>
<reference evidence="2" key="2">
    <citation type="submission" date="2021-08" db="EMBL/GenBank/DDBJ databases">
        <authorList>
            <person name="Tani A."/>
            <person name="Ola A."/>
            <person name="Ogura Y."/>
            <person name="Katsura K."/>
            <person name="Hayashi T."/>
        </authorList>
    </citation>
    <scope>NUCLEOTIDE SEQUENCE</scope>
    <source>
        <strain evidence="2">NBRC 103626</strain>
    </source>
</reference>
<dbReference type="RefSeq" id="WP_238303743.1">
    <property type="nucleotide sequence ID" value="NZ_BPQM01000073.1"/>
</dbReference>
<protein>
    <recommendedName>
        <fullName evidence="1">HTH marR-type domain-containing protein</fullName>
    </recommendedName>
</protein>
<dbReference type="EMBL" id="BPQM01000073">
    <property type="protein sequence ID" value="GJD79862.1"/>
    <property type="molecule type" value="Genomic_DNA"/>
</dbReference>
<dbReference type="AlphaFoldDB" id="A0AA37MBI4"/>
<accession>A0AA37MBI4</accession>
<proteinExistence type="predicted"/>
<dbReference type="GO" id="GO:0006950">
    <property type="term" value="P:response to stress"/>
    <property type="evidence" value="ECO:0007669"/>
    <property type="project" value="TreeGrafter"/>
</dbReference>
<evidence type="ECO:0000259" key="1">
    <source>
        <dbReference type="PROSITE" id="PS50995"/>
    </source>
</evidence>
<gene>
    <name evidence="2" type="ORF">NBEOAGPD_3092</name>
</gene>
<dbReference type="InterPro" id="IPR036388">
    <property type="entry name" value="WH-like_DNA-bd_sf"/>
</dbReference>
<evidence type="ECO:0000313" key="3">
    <source>
        <dbReference type="Proteomes" id="UP001055108"/>
    </source>
</evidence>
<evidence type="ECO:0000313" key="2">
    <source>
        <dbReference type="EMBL" id="GJD79862.1"/>
    </source>
</evidence>
<feature type="domain" description="HTH marR-type" evidence="1">
    <location>
        <begin position="28"/>
        <end position="159"/>
    </location>
</feature>
<dbReference type="PROSITE" id="PS50995">
    <property type="entry name" value="HTH_MARR_2"/>
    <property type="match status" value="1"/>
</dbReference>
<dbReference type="SMART" id="SM00347">
    <property type="entry name" value="HTH_MARR"/>
    <property type="match status" value="1"/>
</dbReference>
<sequence length="161" mass="17231">MPPAEAAGPVRARAETVKKAGGAPLIPSPCHCLAIRQAARHMTQFYDRFLAVSGLRTTQFSVLAVLDRTGPLAVNELAVHLVMDRTATGRALRPLARDGLVEIGPGRDGRTRSLNLTPAGRAKLEATRALWRRAQAAFEAQYGAAEADTLRLSLARVVGRA</sequence>
<dbReference type="Gene3D" id="1.10.10.10">
    <property type="entry name" value="Winged helix-like DNA-binding domain superfamily/Winged helix DNA-binding domain"/>
    <property type="match status" value="1"/>
</dbReference>
<dbReference type="GO" id="GO:0003700">
    <property type="term" value="F:DNA-binding transcription factor activity"/>
    <property type="evidence" value="ECO:0007669"/>
    <property type="project" value="InterPro"/>
</dbReference>
<dbReference type="SUPFAM" id="SSF46785">
    <property type="entry name" value="Winged helix' DNA-binding domain"/>
    <property type="match status" value="1"/>
</dbReference>
<dbReference type="InterPro" id="IPR036390">
    <property type="entry name" value="WH_DNA-bd_sf"/>
</dbReference>
<organism evidence="2 3">
    <name type="scientific">Methylobacterium gregans</name>
    <dbReference type="NCBI Taxonomy" id="374424"/>
    <lineage>
        <taxon>Bacteria</taxon>
        <taxon>Pseudomonadati</taxon>
        <taxon>Pseudomonadota</taxon>
        <taxon>Alphaproteobacteria</taxon>
        <taxon>Hyphomicrobiales</taxon>
        <taxon>Methylobacteriaceae</taxon>
        <taxon>Methylobacterium</taxon>
    </lineage>
</organism>
<dbReference type="PANTHER" id="PTHR33164">
    <property type="entry name" value="TRANSCRIPTIONAL REGULATOR, MARR FAMILY"/>
    <property type="match status" value="1"/>
</dbReference>
<dbReference type="PANTHER" id="PTHR33164:SF105">
    <property type="entry name" value="TRANSCRIPTIONAL REPRESSOR PROTEIN-RELATED"/>
    <property type="match status" value="1"/>
</dbReference>
<comment type="caution">
    <text evidence="2">The sequence shown here is derived from an EMBL/GenBank/DDBJ whole genome shotgun (WGS) entry which is preliminary data.</text>
</comment>
<dbReference type="InterPro" id="IPR000835">
    <property type="entry name" value="HTH_MarR-typ"/>
</dbReference>
<dbReference type="InterPro" id="IPR039422">
    <property type="entry name" value="MarR/SlyA-like"/>
</dbReference>
<reference evidence="2" key="1">
    <citation type="journal article" date="2016" name="Front. Microbiol.">
        <title>Genome Sequence of the Piezophilic, Mesophilic Sulfate-Reducing Bacterium Desulfovibrio indicus J2T.</title>
        <authorList>
            <person name="Cao J."/>
            <person name="Maignien L."/>
            <person name="Shao Z."/>
            <person name="Alain K."/>
            <person name="Jebbar M."/>
        </authorList>
    </citation>
    <scope>NUCLEOTIDE SEQUENCE</scope>
    <source>
        <strain evidence="2">NBRC 103626</strain>
    </source>
</reference>
<dbReference type="Pfam" id="PF12802">
    <property type="entry name" value="MarR_2"/>
    <property type="match status" value="1"/>
</dbReference>
<keyword evidence="3" id="KW-1185">Reference proteome</keyword>